<evidence type="ECO:0000313" key="1">
    <source>
        <dbReference type="EMBL" id="MBJ6727577.1"/>
    </source>
</evidence>
<proteinExistence type="predicted"/>
<dbReference type="EMBL" id="JAEMHM010000025">
    <property type="protein sequence ID" value="MBJ6727577.1"/>
    <property type="molecule type" value="Genomic_DNA"/>
</dbReference>
<comment type="caution">
    <text evidence="1">The sequence shown here is derived from an EMBL/GenBank/DDBJ whole genome shotgun (WGS) entry which is preliminary data.</text>
</comment>
<protein>
    <submittedName>
        <fullName evidence="1">Uncharacterized protein</fullName>
    </submittedName>
</protein>
<accession>A0A8J7M2R8</accession>
<name>A0A8J7M2R8_9BACT</name>
<reference evidence="1" key="1">
    <citation type="submission" date="2020-12" db="EMBL/GenBank/DDBJ databases">
        <title>Geomonas sp. Red875, isolated from river sediment.</title>
        <authorList>
            <person name="Xu Z."/>
            <person name="Zhang Z."/>
            <person name="Masuda Y."/>
            <person name="Itoh H."/>
            <person name="Senoo K."/>
        </authorList>
    </citation>
    <scope>NUCLEOTIDE SEQUENCE</scope>
    <source>
        <strain evidence="1">Red875</strain>
    </source>
</reference>
<sequence>MAHTNMIAAILVSGAEEEHFGAVARKNNNVPVWPTDPSCETRFSFDQDGNITGLDQAAKDTVGILKLDHRTLVGWRRAAIETFLSPDVIKTRNDVEELIRLIDQPVGGRLAEFCFVIKSVALAML</sequence>
<gene>
    <name evidence="1" type="ORF">JFN93_22915</name>
</gene>
<keyword evidence="2" id="KW-1185">Reference proteome</keyword>
<evidence type="ECO:0000313" key="2">
    <source>
        <dbReference type="Proteomes" id="UP000636888"/>
    </source>
</evidence>
<dbReference type="AlphaFoldDB" id="A0A8J7M2R8"/>
<dbReference type="RefSeq" id="WP_199386713.1">
    <property type="nucleotide sequence ID" value="NZ_JAEMHM010000025.1"/>
</dbReference>
<dbReference type="Proteomes" id="UP000636888">
    <property type="component" value="Unassembled WGS sequence"/>
</dbReference>
<organism evidence="1 2">
    <name type="scientific">Geomesophilobacter sediminis</name>
    <dbReference type="NCBI Taxonomy" id="2798584"/>
    <lineage>
        <taxon>Bacteria</taxon>
        <taxon>Pseudomonadati</taxon>
        <taxon>Thermodesulfobacteriota</taxon>
        <taxon>Desulfuromonadia</taxon>
        <taxon>Geobacterales</taxon>
        <taxon>Geobacteraceae</taxon>
        <taxon>Geomesophilobacter</taxon>
    </lineage>
</organism>